<evidence type="ECO:0000313" key="3">
    <source>
        <dbReference type="EMBL" id="KAH7294893.1"/>
    </source>
</evidence>
<keyword evidence="2" id="KW-1133">Transmembrane helix</keyword>
<dbReference type="EMBL" id="CM035432">
    <property type="protein sequence ID" value="KAH7294893.1"/>
    <property type="molecule type" value="Genomic_DNA"/>
</dbReference>
<evidence type="ECO:0000256" key="2">
    <source>
        <dbReference type="SAM" id="Phobius"/>
    </source>
</evidence>
<sequence>MDTLAVLQEWQGWTWPLGSSSLSSGLLLFGAVQILVLLIILLFSSSDSNTSSAASHSEESESVLPARSQSSTQFTVRSRPISLASHDPFAPKLLLSSSLSAPTAYVTHFS</sequence>
<organism evidence="3 4">
    <name type="scientific">Ceratopteris richardii</name>
    <name type="common">Triangle waterfern</name>
    <dbReference type="NCBI Taxonomy" id="49495"/>
    <lineage>
        <taxon>Eukaryota</taxon>
        <taxon>Viridiplantae</taxon>
        <taxon>Streptophyta</taxon>
        <taxon>Embryophyta</taxon>
        <taxon>Tracheophyta</taxon>
        <taxon>Polypodiopsida</taxon>
        <taxon>Polypodiidae</taxon>
        <taxon>Polypodiales</taxon>
        <taxon>Pteridineae</taxon>
        <taxon>Pteridaceae</taxon>
        <taxon>Parkerioideae</taxon>
        <taxon>Ceratopteris</taxon>
    </lineage>
</organism>
<evidence type="ECO:0000256" key="1">
    <source>
        <dbReference type="SAM" id="MobiDB-lite"/>
    </source>
</evidence>
<keyword evidence="4" id="KW-1185">Reference proteome</keyword>
<feature type="region of interest" description="Disordered" evidence="1">
    <location>
        <begin position="48"/>
        <end position="74"/>
    </location>
</feature>
<reference evidence="3 4" key="1">
    <citation type="submission" date="2021-08" db="EMBL/GenBank/DDBJ databases">
        <title>WGS assembly of Ceratopteris richardii.</title>
        <authorList>
            <person name="Marchant D.B."/>
            <person name="Chen G."/>
            <person name="Jenkins J."/>
            <person name="Shu S."/>
            <person name="Leebens-Mack J."/>
            <person name="Grimwood J."/>
            <person name="Schmutz J."/>
            <person name="Soltis P."/>
            <person name="Soltis D."/>
            <person name="Chen Z.-H."/>
        </authorList>
    </citation>
    <scope>NUCLEOTIDE SEQUENCE [LARGE SCALE GENOMIC DNA]</scope>
    <source>
        <strain evidence="3">Whitten #5841</strain>
        <tissue evidence="3">Leaf</tissue>
    </source>
</reference>
<protein>
    <submittedName>
        <fullName evidence="3">Uncharacterized protein</fullName>
    </submittedName>
</protein>
<keyword evidence="2" id="KW-0812">Transmembrane</keyword>
<dbReference type="Proteomes" id="UP000825935">
    <property type="component" value="Chromosome 27"/>
</dbReference>
<comment type="caution">
    <text evidence="3">The sequence shown here is derived from an EMBL/GenBank/DDBJ whole genome shotgun (WGS) entry which is preliminary data.</text>
</comment>
<accession>A0A8T2RH58</accession>
<dbReference type="AlphaFoldDB" id="A0A8T2RH58"/>
<evidence type="ECO:0000313" key="4">
    <source>
        <dbReference type="Proteomes" id="UP000825935"/>
    </source>
</evidence>
<feature type="transmembrane region" description="Helical" evidence="2">
    <location>
        <begin position="20"/>
        <end position="43"/>
    </location>
</feature>
<proteinExistence type="predicted"/>
<gene>
    <name evidence="3" type="ORF">KP509_27G023600</name>
</gene>
<name>A0A8T2RH58_CERRI</name>
<keyword evidence="2" id="KW-0472">Membrane</keyword>